<keyword evidence="2" id="KW-1185">Reference proteome</keyword>
<dbReference type="Proteomes" id="UP001163603">
    <property type="component" value="Chromosome 14"/>
</dbReference>
<evidence type="ECO:0000313" key="1">
    <source>
        <dbReference type="EMBL" id="KAJ0009668.1"/>
    </source>
</evidence>
<accession>A0ACC0X2L6</accession>
<dbReference type="EMBL" id="CM047749">
    <property type="protein sequence ID" value="KAJ0009668.1"/>
    <property type="molecule type" value="Genomic_DNA"/>
</dbReference>
<name>A0ACC0X2L6_9ROSI</name>
<gene>
    <name evidence="1" type="ORF">Pint_33582</name>
</gene>
<organism evidence="1 2">
    <name type="scientific">Pistacia integerrima</name>
    <dbReference type="NCBI Taxonomy" id="434235"/>
    <lineage>
        <taxon>Eukaryota</taxon>
        <taxon>Viridiplantae</taxon>
        <taxon>Streptophyta</taxon>
        <taxon>Embryophyta</taxon>
        <taxon>Tracheophyta</taxon>
        <taxon>Spermatophyta</taxon>
        <taxon>Magnoliopsida</taxon>
        <taxon>eudicotyledons</taxon>
        <taxon>Gunneridae</taxon>
        <taxon>Pentapetalae</taxon>
        <taxon>rosids</taxon>
        <taxon>malvids</taxon>
        <taxon>Sapindales</taxon>
        <taxon>Anacardiaceae</taxon>
        <taxon>Pistacia</taxon>
    </lineage>
</organism>
<comment type="caution">
    <text evidence="1">The sequence shown here is derived from an EMBL/GenBank/DDBJ whole genome shotgun (WGS) entry which is preliminary data.</text>
</comment>
<proteinExistence type="predicted"/>
<protein>
    <submittedName>
        <fullName evidence="1">Uncharacterized protein</fullName>
    </submittedName>
</protein>
<evidence type="ECO:0000313" key="2">
    <source>
        <dbReference type="Proteomes" id="UP001163603"/>
    </source>
</evidence>
<reference evidence="2" key="1">
    <citation type="journal article" date="2023" name="G3 (Bethesda)">
        <title>Genome assembly and association tests identify interacting loci associated with vigor, precocity, and sex in interspecific pistachio rootstocks.</title>
        <authorList>
            <person name="Palmer W."/>
            <person name="Jacygrad E."/>
            <person name="Sagayaradj S."/>
            <person name="Cavanaugh K."/>
            <person name="Han R."/>
            <person name="Bertier L."/>
            <person name="Beede B."/>
            <person name="Kafkas S."/>
            <person name="Golino D."/>
            <person name="Preece J."/>
            <person name="Michelmore R."/>
        </authorList>
    </citation>
    <scope>NUCLEOTIDE SEQUENCE [LARGE SCALE GENOMIC DNA]</scope>
</reference>
<sequence>MISRDQVLREVHICITRAQAQMKKVYDSKHREREFQVGDQVYLKLQPYRQLTVAARKNLKLSARFYSPYEVLERIVNGDKLVSCPQAVLDRRFRKGKTEFLIHWQGLSPADATWEAGDILQERFPKFILEGEDRFQGKGNVTTI</sequence>